<dbReference type="Proteomes" id="UP000038045">
    <property type="component" value="Unplaced"/>
</dbReference>
<name>A0A0N4Z117_PARTI</name>
<sequence>MTANNNSSRRLTMSSNVEPLEVMEINNSLSSLSPQIKRYLDLVIADNKAIKSLKVNATTKSLDEILKETKFDSRKEFHNLNLVNNVIELKGELSIANLSLILPYVSSLLGSKRQVMQETGIRMMNMVMADCLNKVVEKSKMKTDRFDANERIKEIDCAGKVVDHLMNISINYNGTKLSTSELTSNLQSICDSINKKFSLG</sequence>
<evidence type="ECO:0000313" key="2">
    <source>
        <dbReference type="WBParaSite" id="PTRK_0000039500.1"/>
    </source>
</evidence>
<proteinExistence type="predicted"/>
<organism evidence="1 2">
    <name type="scientific">Parastrongyloides trichosuri</name>
    <name type="common">Possum-specific nematode worm</name>
    <dbReference type="NCBI Taxonomy" id="131310"/>
    <lineage>
        <taxon>Eukaryota</taxon>
        <taxon>Metazoa</taxon>
        <taxon>Ecdysozoa</taxon>
        <taxon>Nematoda</taxon>
        <taxon>Chromadorea</taxon>
        <taxon>Rhabditida</taxon>
        <taxon>Tylenchina</taxon>
        <taxon>Panagrolaimomorpha</taxon>
        <taxon>Strongyloidoidea</taxon>
        <taxon>Strongyloididae</taxon>
        <taxon>Parastrongyloides</taxon>
    </lineage>
</organism>
<dbReference type="AlphaFoldDB" id="A0A0N4Z117"/>
<keyword evidence="1" id="KW-1185">Reference proteome</keyword>
<evidence type="ECO:0000313" key="1">
    <source>
        <dbReference type="Proteomes" id="UP000038045"/>
    </source>
</evidence>
<dbReference type="WBParaSite" id="PTRK_0000039500.1">
    <property type="protein sequence ID" value="PTRK_0000039500.1"/>
    <property type="gene ID" value="PTRK_0000039500"/>
</dbReference>
<reference evidence="2" key="1">
    <citation type="submission" date="2017-02" db="UniProtKB">
        <authorList>
            <consortium name="WormBaseParasite"/>
        </authorList>
    </citation>
    <scope>IDENTIFICATION</scope>
</reference>
<protein>
    <submittedName>
        <fullName evidence="2">DUF4806 domain-containing protein</fullName>
    </submittedName>
</protein>
<accession>A0A0N4Z117</accession>